<name>A0A0U1KZ55_9FIRM</name>
<keyword evidence="2" id="KW-1185">Reference proteome</keyword>
<sequence>MAEGKIPKIARKKSKSGIYHVIVRGINRQEYFTKRKTIQSI</sequence>
<evidence type="ECO:0000313" key="2">
    <source>
        <dbReference type="Proteomes" id="UP000049855"/>
    </source>
</evidence>
<proteinExistence type="predicted"/>
<evidence type="ECO:0000313" key="1">
    <source>
        <dbReference type="EMBL" id="CQR71944.1"/>
    </source>
</evidence>
<dbReference type="EMBL" id="CTRP01000006">
    <property type="protein sequence ID" value="CQR71944.1"/>
    <property type="molecule type" value="Genomic_DNA"/>
</dbReference>
<protein>
    <recommendedName>
        <fullName evidence="3">Transposase</fullName>
    </recommendedName>
</protein>
<evidence type="ECO:0008006" key="3">
    <source>
        <dbReference type="Google" id="ProtNLM"/>
    </source>
</evidence>
<accession>A0A0U1KZ55</accession>
<dbReference type="Proteomes" id="UP000049855">
    <property type="component" value="Unassembled WGS sequence"/>
</dbReference>
<dbReference type="AlphaFoldDB" id="A0A0U1KZ55"/>
<reference evidence="2" key="1">
    <citation type="submission" date="2015-03" db="EMBL/GenBank/DDBJ databases">
        <authorList>
            <person name="Nijsse Bart"/>
        </authorList>
    </citation>
    <scope>NUCLEOTIDE SEQUENCE [LARGE SCALE GENOMIC DNA]</scope>
</reference>
<gene>
    <name evidence="1" type="ORF">SpAn4DRAFT_5006</name>
</gene>
<organism evidence="1 2">
    <name type="scientific">Sporomusa ovata</name>
    <dbReference type="NCBI Taxonomy" id="2378"/>
    <lineage>
        <taxon>Bacteria</taxon>
        <taxon>Bacillati</taxon>
        <taxon>Bacillota</taxon>
        <taxon>Negativicutes</taxon>
        <taxon>Selenomonadales</taxon>
        <taxon>Sporomusaceae</taxon>
        <taxon>Sporomusa</taxon>
    </lineage>
</organism>